<dbReference type="Proteomes" id="UP000631114">
    <property type="component" value="Unassembled WGS sequence"/>
</dbReference>
<evidence type="ECO:0000313" key="2">
    <source>
        <dbReference type="Proteomes" id="UP000631114"/>
    </source>
</evidence>
<proteinExistence type="predicted"/>
<dbReference type="PANTHER" id="PTHR38926:SF2">
    <property type="entry name" value="F-BOX_LRR-REPEAT PROTEIN 21-RELATED"/>
    <property type="match status" value="1"/>
</dbReference>
<organism evidence="1 2">
    <name type="scientific">Coptis chinensis</name>
    <dbReference type="NCBI Taxonomy" id="261450"/>
    <lineage>
        <taxon>Eukaryota</taxon>
        <taxon>Viridiplantae</taxon>
        <taxon>Streptophyta</taxon>
        <taxon>Embryophyta</taxon>
        <taxon>Tracheophyta</taxon>
        <taxon>Spermatophyta</taxon>
        <taxon>Magnoliopsida</taxon>
        <taxon>Ranunculales</taxon>
        <taxon>Ranunculaceae</taxon>
        <taxon>Coptidoideae</taxon>
        <taxon>Coptis</taxon>
    </lineage>
</organism>
<dbReference type="Gene3D" id="3.80.10.10">
    <property type="entry name" value="Ribonuclease Inhibitor"/>
    <property type="match status" value="1"/>
</dbReference>
<sequence length="239" mass="27676">MRKGRSTICQRVTKIKRRRTLKEEVRNWLDLPQDVMIMIFMKLGVVEILVNAQKGLVHYIVDQSNRLKSLRLGFEAGITGNGYIEVFKRLQHLEDLELCLCVFNSQVIEELGRSCQSLKYFHLNLNRGTRHWNGSWDEEAFVIAKYLPQLRRLCLVESALSNKGLEAILDGCPHIEYLDLQDCVYMDLKGDLLKRCVWRKRKLKHPDGTTKSCITIFRGNQKLVGKVLLPLSFSENGLE</sequence>
<dbReference type="SUPFAM" id="SSF52047">
    <property type="entry name" value="RNI-like"/>
    <property type="match status" value="1"/>
</dbReference>
<gene>
    <name evidence="1" type="ORF">IFM89_007520</name>
</gene>
<comment type="caution">
    <text evidence="1">The sequence shown here is derived from an EMBL/GenBank/DDBJ whole genome shotgun (WGS) entry which is preliminary data.</text>
</comment>
<dbReference type="EMBL" id="JADFTS010000004">
    <property type="protein sequence ID" value="KAF9608134.1"/>
    <property type="molecule type" value="Genomic_DNA"/>
</dbReference>
<name>A0A835I096_9MAGN</name>
<dbReference type="OrthoDB" id="2095648at2759"/>
<protein>
    <submittedName>
        <fullName evidence="1">Uncharacterized protein</fullName>
    </submittedName>
</protein>
<evidence type="ECO:0000313" key="1">
    <source>
        <dbReference type="EMBL" id="KAF9608134.1"/>
    </source>
</evidence>
<keyword evidence="2" id="KW-1185">Reference proteome</keyword>
<accession>A0A835I096</accession>
<dbReference type="AlphaFoldDB" id="A0A835I096"/>
<reference evidence="1 2" key="1">
    <citation type="submission" date="2020-10" db="EMBL/GenBank/DDBJ databases">
        <title>The Coptis chinensis genome and diversification of protoberbering-type alkaloids.</title>
        <authorList>
            <person name="Wang B."/>
            <person name="Shu S."/>
            <person name="Song C."/>
            <person name="Liu Y."/>
        </authorList>
    </citation>
    <scope>NUCLEOTIDE SEQUENCE [LARGE SCALE GENOMIC DNA]</scope>
    <source>
        <strain evidence="1">HL-2020</strain>
        <tissue evidence="1">Leaf</tissue>
    </source>
</reference>
<dbReference type="InterPro" id="IPR032675">
    <property type="entry name" value="LRR_dom_sf"/>
</dbReference>
<dbReference type="PANTHER" id="PTHR38926">
    <property type="entry name" value="F-BOX DOMAIN CONTAINING PROTEIN, EXPRESSED"/>
    <property type="match status" value="1"/>
</dbReference>